<accession>A0ABU3P3Q2</accession>
<dbReference type="InterPro" id="IPR050109">
    <property type="entry name" value="HTH-type_TetR-like_transc_reg"/>
</dbReference>
<dbReference type="PROSITE" id="PS01081">
    <property type="entry name" value="HTH_TETR_1"/>
    <property type="match status" value="1"/>
</dbReference>
<gene>
    <name evidence="4" type="ORF">Q4T40_20720</name>
</gene>
<dbReference type="Gene3D" id="1.10.10.60">
    <property type="entry name" value="Homeodomain-like"/>
    <property type="match status" value="1"/>
</dbReference>
<evidence type="ECO:0000256" key="1">
    <source>
        <dbReference type="ARBA" id="ARBA00023125"/>
    </source>
</evidence>
<comment type="caution">
    <text evidence="4">The sequence shown here is derived from an EMBL/GenBank/DDBJ whole genome shotgun (WGS) entry which is preliminary data.</text>
</comment>
<dbReference type="InterPro" id="IPR041474">
    <property type="entry name" value="NicS_C"/>
</dbReference>
<feature type="domain" description="HTH tetR-type" evidence="3">
    <location>
        <begin position="3"/>
        <end position="63"/>
    </location>
</feature>
<evidence type="ECO:0000313" key="4">
    <source>
        <dbReference type="EMBL" id="MDT8903658.1"/>
    </source>
</evidence>
<dbReference type="InterPro" id="IPR036271">
    <property type="entry name" value="Tet_transcr_reg_TetR-rel_C_sf"/>
</dbReference>
<dbReference type="EMBL" id="JAUOZS010000001">
    <property type="protein sequence ID" value="MDT8903658.1"/>
    <property type="molecule type" value="Genomic_DNA"/>
</dbReference>
<evidence type="ECO:0000259" key="3">
    <source>
        <dbReference type="PROSITE" id="PS50977"/>
    </source>
</evidence>
<keyword evidence="5" id="KW-1185">Reference proteome</keyword>
<proteinExistence type="predicted"/>
<dbReference type="PANTHER" id="PTHR30055">
    <property type="entry name" value="HTH-TYPE TRANSCRIPTIONAL REGULATOR RUTR"/>
    <property type="match status" value="1"/>
</dbReference>
<name>A0ABU3P3Q2_9FIRM</name>
<reference evidence="4 5" key="1">
    <citation type="submission" date="2023-07" db="EMBL/GenBank/DDBJ databases">
        <title>The novel representative of Negativicutes class, Anaeroselena agilis gen. nov. sp. nov.</title>
        <authorList>
            <person name="Prokofeva M.I."/>
            <person name="Elcheninov A.G."/>
            <person name="Klyukina A."/>
            <person name="Kublanov I.V."/>
            <person name="Frolov E.N."/>
            <person name="Podosokorskaya O.A."/>
        </authorList>
    </citation>
    <scope>NUCLEOTIDE SEQUENCE [LARGE SCALE GENOMIC DNA]</scope>
    <source>
        <strain evidence="4 5">4137-cl</strain>
    </source>
</reference>
<dbReference type="InterPro" id="IPR023772">
    <property type="entry name" value="DNA-bd_HTH_TetR-type_CS"/>
</dbReference>
<dbReference type="InterPro" id="IPR009057">
    <property type="entry name" value="Homeodomain-like_sf"/>
</dbReference>
<evidence type="ECO:0000313" key="5">
    <source>
        <dbReference type="Proteomes" id="UP001254848"/>
    </source>
</evidence>
<dbReference type="PROSITE" id="PS50977">
    <property type="entry name" value="HTH_TETR_2"/>
    <property type="match status" value="1"/>
</dbReference>
<dbReference type="Pfam" id="PF00440">
    <property type="entry name" value="TetR_N"/>
    <property type="match status" value="1"/>
</dbReference>
<dbReference type="SUPFAM" id="SSF46689">
    <property type="entry name" value="Homeodomain-like"/>
    <property type="match status" value="1"/>
</dbReference>
<protein>
    <submittedName>
        <fullName evidence="4">TetR family transcriptional regulator</fullName>
    </submittedName>
</protein>
<dbReference type="Gene3D" id="1.10.357.10">
    <property type="entry name" value="Tetracycline Repressor, domain 2"/>
    <property type="match status" value="1"/>
</dbReference>
<feature type="DNA-binding region" description="H-T-H motif" evidence="2">
    <location>
        <begin position="26"/>
        <end position="45"/>
    </location>
</feature>
<organism evidence="4 5">
    <name type="scientific">Anaeroselena agilis</name>
    <dbReference type="NCBI Taxonomy" id="3063788"/>
    <lineage>
        <taxon>Bacteria</taxon>
        <taxon>Bacillati</taxon>
        <taxon>Bacillota</taxon>
        <taxon>Negativicutes</taxon>
        <taxon>Acetonemataceae</taxon>
        <taxon>Anaeroselena</taxon>
    </lineage>
</organism>
<dbReference type="InterPro" id="IPR001647">
    <property type="entry name" value="HTH_TetR"/>
</dbReference>
<dbReference type="Pfam" id="PF17938">
    <property type="entry name" value="TetR_C_29"/>
    <property type="match status" value="1"/>
</dbReference>
<dbReference type="SUPFAM" id="SSF48498">
    <property type="entry name" value="Tetracyclin repressor-like, C-terminal domain"/>
    <property type="match status" value="1"/>
</dbReference>
<dbReference type="PANTHER" id="PTHR30055:SF233">
    <property type="entry name" value="REGULATORY PROTEIN TETR"/>
    <property type="match status" value="1"/>
</dbReference>
<sequence>MEKDTRAKLLEAASTLFAHKGFAAVSVRDLAQASGANVAAVSYHFGGKEGLYHAMLEYQFEPIAEALERIKTMPPLPPVERLTLYASLIAGVHQRRPYLLRIMHGELTSPTSGLEAVVKKYIPRIYSFLHQALTDGVAAGDFRPDLDVDFACISLAGILNFYFIVKPLARQLLPVPDRGDEKYVAQAFAIYLNGIRREKQ</sequence>
<dbReference type="RefSeq" id="WP_413782107.1">
    <property type="nucleotide sequence ID" value="NZ_JAUOZS010000001.1"/>
</dbReference>
<dbReference type="Proteomes" id="UP001254848">
    <property type="component" value="Unassembled WGS sequence"/>
</dbReference>
<dbReference type="PRINTS" id="PR00455">
    <property type="entry name" value="HTHTETR"/>
</dbReference>
<evidence type="ECO:0000256" key="2">
    <source>
        <dbReference type="PROSITE-ProRule" id="PRU00335"/>
    </source>
</evidence>
<keyword evidence="1 2" id="KW-0238">DNA-binding</keyword>